<keyword evidence="3" id="KW-1185">Reference proteome</keyword>
<reference evidence="2 3" key="1">
    <citation type="journal article" date="2017" name="Gigascience">
        <title>Draft genome of the honey bee ectoparasitic mite, Tropilaelaps mercedesae, is shaped by the parasitic life history.</title>
        <authorList>
            <person name="Dong X."/>
            <person name="Armstrong S.D."/>
            <person name="Xia D."/>
            <person name="Makepeace B.L."/>
            <person name="Darby A.C."/>
            <person name="Kadowaki T."/>
        </authorList>
    </citation>
    <scope>NUCLEOTIDE SEQUENCE [LARGE SCALE GENOMIC DNA]</scope>
    <source>
        <strain evidence="2">Wuxi-XJTLU</strain>
    </source>
</reference>
<feature type="region of interest" description="Disordered" evidence="1">
    <location>
        <begin position="20"/>
        <end position="119"/>
    </location>
</feature>
<evidence type="ECO:0000313" key="2">
    <source>
        <dbReference type="EMBL" id="OQR71301.1"/>
    </source>
</evidence>
<dbReference type="Proteomes" id="UP000192247">
    <property type="component" value="Unassembled WGS sequence"/>
</dbReference>
<protein>
    <submittedName>
        <fullName evidence="2">Uncharacterized protein</fullName>
    </submittedName>
</protein>
<comment type="caution">
    <text evidence="2">The sequence shown here is derived from an EMBL/GenBank/DDBJ whole genome shotgun (WGS) entry which is preliminary data.</text>
</comment>
<dbReference type="AlphaFoldDB" id="A0A1V9XD28"/>
<proteinExistence type="predicted"/>
<dbReference type="EMBL" id="MNPL01014968">
    <property type="protein sequence ID" value="OQR71301.1"/>
    <property type="molecule type" value="Genomic_DNA"/>
</dbReference>
<evidence type="ECO:0000313" key="3">
    <source>
        <dbReference type="Proteomes" id="UP000192247"/>
    </source>
</evidence>
<feature type="compositionally biased region" description="Basic and acidic residues" evidence="1">
    <location>
        <begin position="92"/>
        <end position="119"/>
    </location>
</feature>
<accession>A0A1V9XD28</accession>
<dbReference type="InParanoid" id="A0A1V9XD28"/>
<name>A0A1V9XD28_9ACAR</name>
<organism evidence="2 3">
    <name type="scientific">Tropilaelaps mercedesae</name>
    <dbReference type="NCBI Taxonomy" id="418985"/>
    <lineage>
        <taxon>Eukaryota</taxon>
        <taxon>Metazoa</taxon>
        <taxon>Ecdysozoa</taxon>
        <taxon>Arthropoda</taxon>
        <taxon>Chelicerata</taxon>
        <taxon>Arachnida</taxon>
        <taxon>Acari</taxon>
        <taxon>Parasitiformes</taxon>
        <taxon>Mesostigmata</taxon>
        <taxon>Gamasina</taxon>
        <taxon>Dermanyssoidea</taxon>
        <taxon>Laelapidae</taxon>
        <taxon>Tropilaelaps</taxon>
    </lineage>
</organism>
<evidence type="ECO:0000256" key="1">
    <source>
        <dbReference type="SAM" id="MobiDB-lite"/>
    </source>
</evidence>
<gene>
    <name evidence="2" type="ORF">BIW11_11083</name>
</gene>
<feature type="compositionally biased region" description="Basic and acidic residues" evidence="1">
    <location>
        <begin position="64"/>
        <end position="81"/>
    </location>
</feature>
<sequence>MRKSGRQRYIEVGKRGQRHMMLVMEDAPRRVKIKKRPSNQWKDNPAIVVEESSDQDEQGGTGPSKREGGDYLYEDKNRDDGDQVSENDGDDASEKSQSDSEDKDKDDSAKDKYDEERSYSKAFFDSSKSTLKKDIGLTKDNDDEKYAAELDADGLVSLEEHLLLMEGRLIEDISNIVREELADFKRLFVSSA</sequence>
<feature type="compositionally biased region" description="Acidic residues" evidence="1">
    <location>
        <begin position="82"/>
        <end position="91"/>
    </location>
</feature>